<name>A0A9W9ISJ6_9EURO</name>
<evidence type="ECO:0000256" key="1">
    <source>
        <dbReference type="SAM" id="Phobius"/>
    </source>
</evidence>
<dbReference type="AlphaFoldDB" id="A0A9W9ISJ6"/>
<dbReference type="Pfam" id="PF14087">
    <property type="entry name" value="DUF4267"/>
    <property type="match status" value="1"/>
</dbReference>
<keyword evidence="1" id="KW-0472">Membrane</keyword>
<keyword evidence="1" id="KW-0812">Transmembrane</keyword>
<dbReference type="Proteomes" id="UP001146351">
    <property type="component" value="Unassembled WGS sequence"/>
</dbReference>
<reference evidence="2" key="1">
    <citation type="submission" date="2022-11" db="EMBL/GenBank/DDBJ databases">
        <authorList>
            <person name="Petersen C."/>
        </authorList>
    </citation>
    <scope>NUCLEOTIDE SEQUENCE</scope>
    <source>
        <strain evidence="2">IBT 21917</strain>
    </source>
</reference>
<organism evidence="2 3">
    <name type="scientific">Penicillium capsulatum</name>
    <dbReference type="NCBI Taxonomy" id="69766"/>
    <lineage>
        <taxon>Eukaryota</taxon>
        <taxon>Fungi</taxon>
        <taxon>Dikarya</taxon>
        <taxon>Ascomycota</taxon>
        <taxon>Pezizomycotina</taxon>
        <taxon>Eurotiomycetes</taxon>
        <taxon>Eurotiomycetidae</taxon>
        <taxon>Eurotiales</taxon>
        <taxon>Aspergillaceae</taxon>
        <taxon>Penicillium</taxon>
    </lineage>
</organism>
<gene>
    <name evidence="2" type="ORF">N7492_000322</name>
</gene>
<evidence type="ECO:0000313" key="2">
    <source>
        <dbReference type="EMBL" id="KAJ5182706.1"/>
    </source>
</evidence>
<feature type="transmembrane region" description="Helical" evidence="1">
    <location>
        <begin position="81"/>
        <end position="102"/>
    </location>
</feature>
<dbReference type="EMBL" id="JAPQKO010000001">
    <property type="protein sequence ID" value="KAJ5182706.1"/>
    <property type="molecule type" value="Genomic_DNA"/>
</dbReference>
<accession>A0A9W9ISJ6</accession>
<reference evidence="2" key="2">
    <citation type="journal article" date="2023" name="IMA Fungus">
        <title>Comparative genomic study of the Penicillium genus elucidates a diverse pangenome and 15 lateral gene transfer events.</title>
        <authorList>
            <person name="Petersen C."/>
            <person name="Sorensen T."/>
            <person name="Nielsen M.R."/>
            <person name="Sondergaard T.E."/>
            <person name="Sorensen J.L."/>
            <person name="Fitzpatrick D.A."/>
            <person name="Frisvad J.C."/>
            <person name="Nielsen K.L."/>
        </authorList>
    </citation>
    <scope>NUCLEOTIDE SEQUENCE</scope>
    <source>
        <strain evidence="2">IBT 21917</strain>
    </source>
</reference>
<feature type="transmembrane region" description="Helical" evidence="1">
    <location>
        <begin position="9"/>
        <end position="29"/>
    </location>
</feature>
<evidence type="ECO:0000313" key="3">
    <source>
        <dbReference type="Proteomes" id="UP001146351"/>
    </source>
</evidence>
<dbReference type="InterPro" id="IPR025363">
    <property type="entry name" value="DUF4267"/>
</dbReference>
<keyword evidence="1" id="KW-1133">Transmembrane helix</keyword>
<dbReference type="OrthoDB" id="5216128at2759"/>
<keyword evidence="3" id="KW-1185">Reference proteome</keyword>
<feature type="transmembrane region" description="Helical" evidence="1">
    <location>
        <begin position="56"/>
        <end position="74"/>
    </location>
</feature>
<proteinExistence type="predicted"/>
<comment type="caution">
    <text evidence="2">The sequence shown here is derived from an EMBL/GenBank/DDBJ whole genome shotgun (WGS) entry which is preliminary data.</text>
</comment>
<feature type="transmembrane region" description="Helical" evidence="1">
    <location>
        <begin position="108"/>
        <end position="128"/>
    </location>
</feature>
<protein>
    <submittedName>
        <fullName evidence="2">Integral membrane protein</fullName>
    </submittedName>
</protein>
<sequence length="131" mass="14003">MPLSQSSSLYWVANAYATITVGFGINALLRPDAALSMFEFEPPAAAAEHHLVNRLMAVYGVRDIFMGLAIYVAASLGTRKSLGWTLVSTCAVAMADGLICLLDGHNQWGHWSHGLMIGVVGTILLGVLDRS</sequence>